<keyword evidence="2" id="KW-1185">Reference proteome</keyword>
<organism evidence="1 2">
    <name type="scientific">Cichorium intybus</name>
    <name type="common">Chicory</name>
    <dbReference type="NCBI Taxonomy" id="13427"/>
    <lineage>
        <taxon>Eukaryota</taxon>
        <taxon>Viridiplantae</taxon>
        <taxon>Streptophyta</taxon>
        <taxon>Embryophyta</taxon>
        <taxon>Tracheophyta</taxon>
        <taxon>Spermatophyta</taxon>
        <taxon>Magnoliopsida</taxon>
        <taxon>eudicotyledons</taxon>
        <taxon>Gunneridae</taxon>
        <taxon>Pentapetalae</taxon>
        <taxon>asterids</taxon>
        <taxon>campanulids</taxon>
        <taxon>Asterales</taxon>
        <taxon>Asteraceae</taxon>
        <taxon>Cichorioideae</taxon>
        <taxon>Cichorieae</taxon>
        <taxon>Cichoriinae</taxon>
        <taxon>Cichorium</taxon>
    </lineage>
</organism>
<reference evidence="2" key="1">
    <citation type="journal article" date="2022" name="Mol. Ecol. Resour.">
        <title>The genomes of chicory, endive, great burdock and yacon provide insights into Asteraceae palaeo-polyploidization history and plant inulin production.</title>
        <authorList>
            <person name="Fan W."/>
            <person name="Wang S."/>
            <person name="Wang H."/>
            <person name="Wang A."/>
            <person name="Jiang F."/>
            <person name="Liu H."/>
            <person name="Zhao H."/>
            <person name="Xu D."/>
            <person name="Zhang Y."/>
        </authorList>
    </citation>
    <scope>NUCLEOTIDE SEQUENCE [LARGE SCALE GENOMIC DNA]</scope>
    <source>
        <strain evidence="2">cv. Punajuju</strain>
    </source>
</reference>
<accession>A0ACB9EYZ3</accession>
<dbReference type="EMBL" id="CM042011">
    <property type="protein sequence ID" value="KAI3764303.1"/>
    <property type="molecule type" value="Genomic_DNA"/>
</dbReference>
<comment type="caution">
    <text evidence="1">The sequence shown here is derived from an EMBL/GenBank/DDBJ whole genome shotgun (WGS) entry which is preliminary data.</text>
</comment>
<gene>
    <name evidence="1" type="ORF">L2E82_14310</name>
</gene>
<sequence>MPTKPRDEDQHSEGETQIISPSTAYSQPWWHGIGKGMMSSFGETNGTIKFGAKLQTTSDGVVEDPDSSIALESGLNVNNGQQQVKQVEASSLMELIGHSIVLTTNPYQDPHNTGMMTYGVHPNPNLHGIYQTRMPLPLQMEEEPVYVNAKQYHGILRRRESRAKAELEKKVLKSKKPYLHESRHQHAMRRARGCGGRFLNTKKLGNDMTTNSVQQKEPKSGVAVSTLSFNSSDHVSTDYTGNHSSFEDMFKRNASLNGNDGLSSAYNFHFMDREEGVHYFKRDKGNMVNHVPKRDPYYK</sequence>
<reference evidence="1 2" key="2">
    <citation type="journal article" date="2022" name="Mol. Ecol. Resour.">
        <title>The genomes of chicory, endive, great burdock and yacon provide insights into Asteraceae paleo-polyploidization history and plant inulin production.</title>
        <authorList>
            <person name="Fan W."/>
            <person name="Wang S."/>
            <person name="Wang H."/>
            <person name="Wang A."/>
            <person name="Jiang F."/>
            <person name="Liu H."/>
            <person name="Zhao H."/>
            <person name="Xu D."/>
            <person name="Zhang Y."/>
        </authorList>
    </citation>
    <scope>NUCLEOTIDE SEQUENCE [LARGE SCALE GENOMIC DNA]</scope>
    <source>
        <strain evidence="2">cv. Punajuju</strain>
        <tissue evidence="1">Leaves</tissue>
    </source>
</reference>
<proteinExistence type="predicted"/>
<evidence type="ECO:0000313" key="2">
    <source>
        <dbReference type="Proteomes" id="UP001055811"/>
    </source>
</evidence>
<dbReference type="Proteomes" id="UP001055811">
    <property type="component" value="Linkage Group LG03"/>
</dbReference>
<name>A0ACB9EYZ3_CICIN</name>
<protein>
    <submittedName>
        <fullName evidence="1">Uncharacterized protein</fullName>
    </submittedName>
</protein>
<evidence type="ECO:0000313" key="1">
    <source>
        <dbReference type="EMBL" id="KAI3764303.1"/>
    </source>
</evidence>